<reference evidence="5" key="1">
    <citation type="journal article" date="2020" name="Stud. Mycol.">
        <title>101 Dothideomycetes genomes: a test case for predicting lifestyles and emergence of pathogens.</title>
        <authorList>
            <person name="Haridas S."/>
            <person name="Albert R."/>
            <person name="Binder M."/>
            <person name="Bloem J."/>
            <person name="Labutti K."/>
            <person name="Salamov A."/>
            <person name="Andreopoulos B."/>
            <person name="Baker S."/>
            <person name="Barry K."/>
            <person name="Bills G."/>
            <person name="Bluhm B."/>
            <person name="Cannon C."/>
            <person name="Castanera R."/>
            <person name="Culley D."/>
            <person name="Daum C."/>
            <person name="Ezra D."/>
            <person name="Gonzalez J."/>
            <person name="Henrissat B."/>
            <person name="Kuo A."/>
            <person name="Liang C."/>
            <person name="Lipzen A."/>
            <person name="Lutzoni F."/>
            <person name="Magnuson J."/>
            <person name="Mondo S."/>
            <person name="Nolan M."/>
            <person name="Ohm R."/>
            <person name="Pangilinan J."/>
            <person name="Park H.-J."/>
            <person name="Ramirez L."/>
            <person name="Alfaro M."/>
            <person name="Sun H."/>
            <person name="Tritt A."/>
            <person name="Yoshinaga Y."/>
            <person name="Zwiers L.-H."/>
            <person name="Turgeon B."/>
            <person name="Goodwin S."/>
            <person name="Spatafora J."/>
            <person name="Crous P."/>
            <person name="Grigoriev I."/>
        </authorList>
    </citation>
    <scope>NUCLEOTIDE SEQUENCE</scope>
    <source>
        <strain evidence="5">CBS 116435</strain>
    </source>
</reference>
<feature type="region of interest" description="Disordered" evidence="2">
    <location>
        <begin position="132"/>
        <end position="168"/>
    </location>
</feature>
<keyword evidence="1" id="KW-0863">Zinc-finger</keyword>
<feature type="domain" description="SPX" evidence="4">
    <location>
        <begin position="1"/>
        <end position="345"/>
    </location>
</feature>
<evidence type="ECO:0000259" key="3">
    <source>
        <dbReference type="PROSITE" id="PS50089"/>
    </source>
</evidence>
<evidence type="ECO:0000256" key="2">
    <source>
        <dbReference type="SAM" id="MobiDB-lite"/>
    </source>
</evidence>
<evidence type="ECO:0000313" key="5">
    <source>
        <dbReference type="EMBL" id="KAF2717372.1"/>
    </source>
</evidence>
<dbReference type="PROSITE" id="PS50089">
    <property type="entry name" value="ZF_RING_2"/>
    <property type="match status" value="1"/>
</dbReference>
<dbReference type="InterPro" id="IPR013083">
    <property type="entry name" value="Znf_RING/FYVE/PHD"/>
</dbReference>
<keyword evidence="1" id="KW-0479">Metal-binding</keyword>
<feature type="domain" description="RING-type" evidence="3">
    <location>
        <begin position="399"/>
        <end position="439"/>
    </location>
</feature>
<dbReference type="PANTHER" id="PTHR23327">
    <property type="entry name" value="RING FINGER PROTEIN 127"/>
    <property type="match status" value="1"/>
</dbReference>
<evidence type="ECO:0008006" key="7">
    <source>
        <dbReference type="Google" id="ProtNLM"/>
    </source>
</evidence>
<dbReference type="Pfam" id="PF03105">
    <property type="entry name" value="SPX"/>
    <property type="match status" value="1"/>
</dbReference>
<organism evidence="5 6">
    <name type="scientific">Polychaeton citri CBS 116435</name>
    <dbReference type="NCBI Taxonomy" id="1314669"/>
    <lineage>
        <taxon>Eukaryota</taxon>
        <taxon>Fungi</taxon>
        <taxon>Dikarya</taxon>
        <taxon>Ascomycota</taxon>
        <taxon>Pezizomycotina</taxon>
        <taxon>Dothideomycetes</taxon>
        <taxon>Dothideomycetidae</taxon>
        <taxon>Capnodiales</taxon>
        <taxon>Capnodiaceae</taxon>
        <taxon>Polychaeton</taxon>
    </lineage>
</organism>
<dbReference type="InterPro" id="IPR004331">
    <property type="entry name" value="SPX_dom"/>
</dbReference>
<dbReference type="PANTHER" id="PTHR23327:SF51">
    <property type="entry name" value="TRANSCRIPTIONAL REGULATOR OF YEAST FORM ADHERENCE 3"/>
    <property type="match status" value="1"/>
</dbReference>
<dbReference type="EMBL" id="MU003845">
    <property type="protein sequence ID" value="KAF2717372.1"/>
    <property type="molecule type" value="Genomic_DNA"/>
</dbReference>
<dbReference type="PROSITE" id="PS51382">
    <property type="entry name" value="SPX"/>
    <property type="match status" value="1"/>
</dbReference>
<accession>A0A9P4UIY7</accession>
<proteinExistence type="predicted"/>
<name>A0A9P4UIY7_9PEZI</name>
<dbReference type="Gene3D" id="3.30.40.10">
    <property type="entry name" value="Zinc/RING finger domain, C3HC4 (zinc finger)"/>
    <property type="match status" value="1"/>
</dbReference>
<evidence type="ECO:0000313" key="6">
    <source>
        <dbReference type="Proteomes" id="UP000799441"/>
    </source>
</evidence>
<keyword evidence="6" id="KW-1185">Reference proteome</keyword>
<dbReference type="InterPro" id="IPR001841">
    <property type="entry name" value="Znf_RING"/>
</dbReference>
<dbReference type="GO" id="GO:0008270">
    <property type="term" value="F:zinc ion binding"/>
    <property type="evidence" value="ECO:0007669"/>
    <property type="project" value="UniProtKB-KW"/>
</dbReference>
<dbReference type="SMART" id="SM00184">
    <property type="entry name" value="RING"/>
    <property type="match status" value="1"/>
</dbReference>
<dbReference type="OrthoDB" id="5588846at2759"/>
<comment type="caution">
    <text evidence="5">The sequence shown here is derived from an EMBL/GenBank/DDBJ whole genome shotgun (WGS) entry which is preliminary data.</text>
</comment>
<gene>
    <name evidence="5" type="ORF">K431DRAFT_277001</name>
</gene>
<evidence type="ECO:0000259" key="4">
    <source>
        <dbReference type="PROSITE" id="PS51382"/>
    </source>
</evidence>
<protein>
    <recommendedName>
        <fullName evidence="7">SPX domain-containing protein</fullName>
    </recommendedName>
</protein>
<dbReference type="AlphaFoldDB" id="A0A9P4UIY7"/>
<dbReference type="SUPFAM" id="SSF57850">
    <property type="entry name" value="RING/U-box"/>
    <property type="match status" value="1"/>
</dbReference>
<dbReference type="Proteomes" id="UP000799441">
    <property type="component" value="Unassembled WGS sequence"/>
</dbReference>
<keyword evidence="1" id="KW-0862">Zinc</keyword>
<evidence type="ECO:0000256" key="1">
    <source>
        <dbReference type="PROSITE-ProRule" id="PRU00175"/>
    </source>
</evidence>
<sequence length="494" mass="56755">MKFGREFQQTLDRERFPKEWVASAVEYKHLKKCIRKVQSELEEIGLHPDTLGQFSQWLKEAQQEEDERLASGGEGINELKTKIKKGEFVPQLRVLIDRNTGQPIDATLTTETKDSLKSLASSDRLLALRRSEARRSELHSPPSEEGDRASRSNAHSNETPPERRPSNVDETTWVEVPLASAQHFFALLEPKLRELEALNAREEQNLSDQIMDLGDMVQDVTEPVREGYEAKRKVSYRDLYFWREMFRLYLEKPIFFSTTERNRGALTFDEAKARLEEYDQKLRSTGLMSKMKTPLAKAAAQQFLDLNVDILRIMHFQEMNARAMRKILKKFDKQTHLEGKDFLRSLKARYPFLLPATSTSPPSSPMLSGAFANSIARDLNAEIASKVLAIVPQLDDWNCPVCYSMAWKPVNLGCCRSVFCIRCIIHLQDQGVRRCPVCNGETVMGADGRNLAFDAMDFLEKYFPLEVKGRQRENERAMLVREHGEEFVKPCVVM</sequence>